<dbReference type="Proteomes" id="UP000016368">
    <property type="component" value="Unassembled WGS sequence"/>
</dbReference>
<name>F3KSJ5_9BURK</name>
<dbReference type="RefSeq" id="WP_006297459.1">
    <property type="nucleotide sequence ID" value="NZ_AEGR01000051.1"/>
</dbReference>
<dbReference type="AlphaFoldDB" id="F3KSJ5"/>
<keyword evidence="1" id="KW-0472">Membrane</keyword>
<reference evidence="3 4" key="1">
    <citation type="journal article" date="2011" name="EMBO J.">
        <title>Structural diversity of bacterial flagellar motors.</title>
        <authorList>
            <person name="Chen S."/>
            <person name="Beeby M."/>
            <person name="Murphy G.E."/>
            <person name="Leadbetter J.R."/>
            <person name="Hendrixson D.R."/>
            <person name="Briegel A."/>
            <person name="Li Z."/>
            <person name="Shi J."/>
            <person name="Tocheva E.I."/>
            <person name="Muller A."/>
            <person name="Dobro M.J."/>
            <person name="Jensen G.J."/>
        </authorList>
    </citation>
    <scope>NUCLEOTIDE SEQUENCE [LARGE SCALE GENOMIC DNA]</scope>
    <source>
        <strain evidence="3 4">ATCC 19624</strain>
    </source>
</reference>
<dbReference type="InterPro" id="IPR017732">
    <property type="entry name" value="T4/T6SS_DotU"/>
</dbReference>
<dbReference type="STRING" id="887062.HGR_07121"/>
<gene>
    <name evidence="3" type="ORF">HGR_07121</name>
</gene>
<evidence type="ECO:0000256" key="1">
    <source>
        <dbReference type="SAM" id="Phobius"/>
    </source>
</evidence>
<protein>
    <recommendedName>
        <fullName evidence="2">Type IV / VI secretion system DotU domain-containing protein</fullName>
    </recommendedName>
</protein>
<proteinExistence type="predicted"/>
<organism evidence="3 4">
    <name type="scientific">Hylemonella gracilis ATCC 19624</name>
    <dbReference type="NCBI Taxonomy" id="887062"/>
    <lineage>
        <taxon>Bacteria</taxon>
        <taxon>Pseudomonadati</taxon>
        <taxon>Pseudomonadota</taxon>
        <taxon>Betaproteobacteria</taxon>
        <taxon>Burkholderiales</taxon>
        <taxon>Comamonadaceae</taxon>
        <taxon>Hylemonella</taxon>
    </lineage>
</organism>
<feature type="domain" description="Type IV / VI secretion system DotU" evidence="2">
    <location>
        <begin position="50"/>
        <end position="245"/>
    </location>
</feature>
<evidence type="ECO:0000313" key="3">
    <source>
        <dbReference type="EMBL" id="EGI77272.1"/>
    </source>
</evidence>
<evidence type="ECO:0000259" key="2">
    <source>
        <dbReference type="Pfam" id="PF09850"/>
    </source>
</evidence>
<keyword evidence="1" id="KW-1133">Transmembrane helix</keyword>
<dbReference type="Pfam" id="PF09850">
    <property type="entry name" value="DotU"/>
    <property type="match status" value="1"/>
</dbReference>
<dbReference type="Gene3D" id="1.25.40.590">
    <property type="entry name" value="Type IV / VI secretion system, DotU"/>
    <property type="match status" value="1"/>
</dbReference>
<feature type="transmembrane region" description="Helical" evidence="1">
    <location>
        <begin position="226"/>
        <end position="247"/>
    </location>
</feature>
<dbReference type="EMBL" id="AEGR01000051">
    <property type="protein sequence ID" value="EGI77272.1"/>
    <property type="molecule type" value="Genomic_DNA"/>
</dbReference>
<dbReference type="OrthoDB" id="345640at2"/>
<keyword evidence="1" id="KW-0812">Transmembrane</keyword>
<dbReference type="PANTHER" id="PTHR38033:SF1">
    <property type="entry name" value="DOTU FAMILY TYPE IV_VI SECRETION SYSTEM PROTEIN"/>
    <property type="match status" value="1"/>
</dbReference>
<evidence type="ECO:0000313" key="4">
    <source>
        <dbReference type="Proteomes" id="UP000016368"/>
    </source>
</evidence>
<keyword evidence="4" id="KW-1185">Reference proteome</keyword>
<accession>F3KSJ5</accession>
<comment type="caution">
    <text evidence="3">The sequence shown here is derived from an EMBL/GenBank/DDBJ whole genome shotgun (WGS) entry which is preliminary data.</text>
</comment>
<dbReference type="InterPro" id="IPR038522">
    <property type="entry name" value="T4/T6SS_DotU_sf"/>
</dbReference>
<dbReference type="PANTHER" id="PTHR38033">
    <property type="entry name" value="MEMBRANE PROTEIN-RELATED"/>
    <property type="match status" value="1"/>
</dbReference>
<sequence length="258" mass="29538">MLEAAWSNSRLVSNFADYYSELSEYKRAIREGKLQQVLQSDLSSDNPTVEELTNAVRRRLLNYLHRQQQAVARADAKLDTRIYRRAQYVMAALSDEIFLLELDWPGAEHWLTLTLEDALFGSRLAGRLFFRQVESLPRLGGGQSALRDLAAVHLLALQLGFKGECRGKSESDALDKYRDQLIQMLSENHRGFADVSSLQPFTQARSYTLTQRNDERLAPLRPWYRFTAWGLAVYLLLTSVLWLGYLVPFATGLKSAFR</sequence>
<dbReference type="eggNOG" id="COG3455">
    <property type="taxonomic scope" value="Bacteria"/>
</dbReference>